<gene>
    <name evidence="2" type="ORF">OP10G_3417</name>
</gene>
<dbReference type="HOGENOM" id="CLU_679528_0_0_0"/>
<protein>
    <recommendedName>
        <fullName evidence="4">TIGR03790 family protein</fullName>
    </recommendedName>
</protein>
<organism evidence="2 3">
    <name type="scientific">Fimbriimonas ginsengisoli Gsoil 348</name>
    <dbReference type="NCBI Taxonomy" id="661478"/>
    <lineage>
        <taxon>Bacteria</taxon>
        <taxon>Bacillati</taxon>
        <taxon>Armatimonadota</taxon>
        <taxon>Fimbriimonadia</taxon>
        <taxon>Fimbriimonadales</taxon>
        <taxon>Fimbriimonadaceae</taxon>
        <taxon>Fimbriimonas</taxon>
    </lineage>
</organism>
<evidence type="ECO:0000313" key="2">
    <source>
        <dbReference type="EMBL" id="AIE86785.1"/>
    </source>
</evidence>
<feature type="chain" id="PRO_5001651880" description="TIGR03790 family protein" evidence="1">
    <location>
        <begin position="20"/>
        <end position="386"/>
    </location>
</feature>
<dbReference type="STRING" id="661478.OP10G_3417"/>
<evidence type="ECO:0008006" key="4">
    <source>
        <dbReference type="Google" id="ProtNLM"/>
    </source>
</evidence>
<dbReference type="EMBL" id="CP007139">
    <property type="protein sequence ID" value="AIE86785.1"/>
    <property type="molecule type" value="Genomic_DNA"/>
</dbReference>
<dbReference type="Proteomes" id="UP000027982">
    <property type="component" value="Chromosome"/>
</dbReference>
<dbReference type="RefSeq" id="WP_025229279.1">
    <property type="nucleotide sequence ID" value="NZ_CP007139.1"/>
</dbReference>
<accession>A0A068NVH0</accession>
<keyword evidence="3" id="KW-1185">Reference proteome</keyword>
<reference evidence="2 3" key="1">
    <citation type="journal article" date="2014" name="PLoS ONE">
        <title>The first complete genome sequence of the class fimbriimonadia in the phylum armatimonadetes.</title>
        <authorList>
            <person name="Hu Z.Y."/>
            <person name="Wang Y.Z."/>
            <person name="Im W.T."/>
            <person name="Wang S.Y."/>
            <person name="Zhao G.P."/>
            <person name="Zheng H.J."/>
            <person name="Quan Z.X."/>
        </authorList>
    </citation>
    <scope>NUCLEOTIDE SEQUENCE [LARGE SCALE GENOMIC DNA]</scope>
    <source>
        <strain evidence="2">Gsoil 348</strain>
    </source>
</reference>
<dbReference type="KEGG" id="fgi:OP10G_3417"/>
<dbReference type="OrthoDB" id="9765455at2"/>
<name>A0A068NVH0_FIMGI</name>
<sequence length="386" mass="41596">MLSLLLVAASHCLAAASLADRVVVVENAGSPASVEIAEDYAKRRGVKNLLKIKCADSALSPTGETIAYADFAGAIETPLKAYLVKHPKIDFVVLTKGIPIRITGASTGVGNNQPSVDSYIAAFGYAERKDVIPVVLNDSGFTGKAWANRFWNSSERFTHAKFGGYLVTRLDAYTIDEARLLTTYAFQSERTRPSGSILLDTALSHGLGDVTKQPLSAIKDGKLDSHMINEMSYNEYDADMVNAAGILEKKSVPTILDRTDVFIGKKSDLMGYCSWGSNDPKFVAADYKLLRFAPGAIAETAVSTSARTFLPTTGGQSLIADLISGRVTGVKGYCDEPLLQAVASPTILFDRYTSGWTLAESFYAASRFVGWEDIVVGDPLCAPYRK</sequence>
<keyword evidence="1" id="KW-0732">Signal</keyword>
<dbReference type="NCBIfam" id="TIGR03790">
    <property type="entry name" value="TIGR03790 family protein"/>
    <property type="match status" value="1"/>
</dbReference>
<evidence type="ECO:0000256" key="1">
    <source>
        <dbReference type="SAM" id="SignalP"/>
    </source>
</evidence>
<dbReference type="eggNOG" id="COG0457">
    <property type="taxonomic scope" value="Bacteria"/>
</dbReference>
<dbReference type="AlphaFoldDB" id="A0A068NVH0"/>
<evidence type="ECO:0000313" key="3">
    <source>
        <dbReference type="Proteomes" id="UP000027982"/>
    </source>
</evidence>
<dbReference type="InterPro" id="IPR022265">
    <property type="entry name" value="CHP03790"/>
</dbReference>
<feature type="signal peptide" evidence="1">
    <location>
        <begin position="1"/>
        <end position="19"/>
    </location>
</feature>
<proteinExistence type="predicted"/>